<sequence>MEAKVSSTPCMSGDTLDDQVGDSSFEQDVYRKAIGCLLYTATCTRPDISFAVGELSKFCNNPSQGNWKNVKRVMRYLKYTSDLKLTYFRLGSGVKVFCDADWANNKNYSKSIGGYVVIMGGGAVCWKTRNSSW</sequence>
<dbReference type="PANTHER" id="PTHR11439:SF440">
    <property type="entry name" value="INTEGRASE CATALYTIC DOMAIN-CONTAINING PROTEIN"/>
    <property type="match status" value="1"/>
</dbReference>
<dbReference type="PANTHER" id="PTHR11439">
    <property type="entry name" value="GAG-POL-RELATED RETROTRANSPOSON"/>
    <property type="match status" value="1"/>
</dbReference>
<evidence type="ECO:0000313" key="2">
    <source>
        <dbReference type="Proteomes" id="UP001159363"/>
    </source>
</evidence>
<reference evidence="1 2" key="1">
    <citation type="submission" date="2023-02" db="EMBL/GenBank/DDBJ databases">
        <title>LHISI_Scaffold_Assembly.</title>
        <authorList>
            <person name="Stuart O.P."/>
            <person name="Cleave R."/>
            <person name="Magrath M.J.L."/>
            <person name="Mikheyev A.S."/>
        </authorList>
    </citation>
    <scope>NUCLEOTIDE SEQUENCE [LARGE SCALE GENOMIC DNA]</scope>
    <source>
        <strain evidence="1">Daus_M_001</strain>
        <tissue evidence="1">Leg muscle</tissue>
    </source>
</reference>
<accession>A0ABQ9HDJ5</accession>
<proteinExistence type="predicted"/>
<comment type="caution">
    <text evidence="1">The sequence shown here is derived from an EMBL/GenBank/DDBJ whole genome shotgun (WGS) entry which is preliminary data.</text>
</comment>
<keyword evidence="2" id="KW-1185">Reference proteome</keyword>
<dbReference type="Proteomes" id="UP001159363">
    <property type="component" value="Chromosome 4"/>
</dbReference>
<protein>
    <submittedName>
        <fullName evidence="1">Uncharacterized protein</fullName>
    </submittedName>
</protein>
<gene>
    <name evidence="1" type="ORF">PR048_014214</name>
</gene>
<organism evidence="1 2">
    <name type="scientific">Dryococelus australis</name>
    <dbReference type="NCBI Taxonomy" id="614101"/>
    <lineage>
        <taxon>Eukaryota</taxon>
        <taxon>Metazoa</taxon>
        <taxon>Ecdysozoa</taxon>
        <taxon>Arthropoda</taxon>
        <taxon>Hexapoda</taxon>
        <taxon>Insecta</taxon>
        <taxon>Pterygota</taxon>
        <taxon>Neoptera</taxon>
        <taxon>Polyneoptera</taxon>
        <taxon>Phasmatodea</taxon>
        <taxon>Verophasmatodea</taxon>
        <taxon>Anareolatae</taxon>
        <taxon>Phasmatidae</taxon>
        <taxon>Eurycanthinae</taxon>
        <taxon>Dryococelus</taxon>
    </lineage>
</organism>
<dbReference type="EMBL" id="JARBHB010000005">
    <property type="protein sequence ID" value="KAJ8882406.1"/>
    <property type="molecule type" value="Genomic_DNA"/>
</dbReference>
<name>A0ABQ9HDJ5_9NEOP</name>
<evidence type="ECO:0000313" key="1">
    <source>
        <dbReference type="EMBL" id="KAJ8882406.1"/>
    </source>
</evidence>